<evidence type="ECO:0000256" key="1">
    <source>
        <dbReference type="SAM" id="MobiDB-lite"/>
    </source>
</evidence>
<reference evidence="3 4" key="1">
    <citation type="submission" date="2016-06" db="EMBL/GenBank/DDBJ databases">
        <authorList>
            <person name="Kjaerup R.B."/>
            <person name="Dalgaard T.S."/>
            <person name="Juul-Madsen H.R."/>
        </authorList>
    </citation>
    <scope>NUCLEOTIDE SEQUENCE [LARGE SCALE GENOMIC DNA]</scope>
    <source>
        <strain evidence="3 4">DSM 45097</strain>
    </source>
</reference>
<feature type="transmembrane region" description="Helical" evidence="2">
    <location>
        <begin position="18"/>
        <end position="37"/>
    </location>
</feature>
<dbReference type="AlphaFoldDB" id="A0A1C5J474"/>
<dbReference type="RefSeq" id="WP_088971985.1">
    <property type="nucleotide sequence ID" value="NZ_JBHLYF010000005.1"/>
</dbReference>
<proteinExistence type="predicted"/>
<name>A0A1C5J474_9ACTN</name>
<dbReference type="EMBL" id="LT607751">
    <property type="protein sequence ID" value="SCG65357.1"/>
    <property type="molecule type" value="Genomic_DNA"/>
</dbReference>
<keyword evidence="4" id="KW-1185">Reference proteome</keyword>
<sequence length="92" mass="8828">MSRTPNPVYRPTPPGTSAAVLGALSVVVGALVVAVTVGTSGSAAAFAVGALMVIGGLLLRIEAAILLSGGRSATPNDGPASGPSTGDRDGRS</sequence>
<accession>A0A1C5J474</accession>
<keyword evidence="2" id="KW-1133">Transmembrane helix</keyword>
<keyword evidence="2" id="KW-0472">Membrane</keyword>
<keyword evidence="2" id="KW-0812">Transmembrane</keyword>
<evidence type="ECO:0000256" key="2">
    <source>
        <dbReference type="SAM" id="Phobius"/>
    </source>
</evidence>
<dbReference type="Proteomes" id="UP000198210">
    <property type="component" value="Chromosome I"/>
</dbReference>
<feature type="region of interest" description="Disordered" evidence="1">
    <location>
        <begin position="69"/>
        <end position="92"/>
    </location>
</feature>
<evidence type="ECO:0000313" key="3">
    <source>
        <dbReference type="EMBL" id="SCG65357.1"/>
    </source>
</evidence>
<organism evidence="3 4">
    <name type="scientific">Micromonospora siamensis</name>
    <dbReference type="NCBI Taxonomy" id="299152"/>
    <lineage>
        <taxon>Bacteria</taxon>
        <taxon>Bacillati</taxon>
        <taxon>Actinomycetota</taxon>
        <taxon>Actinomycetes</taxon>
        <taxon>Micromonosporales</taxon>
        <taxon>Micromonosporaceae</taxon>
        <taxon>Micromonospora</taxon>
    </lineage>
</organism>
<gene>
    <name evidence="3" type="ORF">GA0074704_4099</name>
</gene>
<protein>
    <submittedName>
        <fullName evidence="3">Uncharacterized protein</fullName>
    </submittedName>
</protein>
<evidence type="ECO:0000313" key="4">
    <source>
        <dbReference type="Proteomes" id="UP000198210"/>
    </source>
</evidence>
<feature type="transmembrane region" description="Helical" evidence="2">
    <location>
        <begin position="43"/>
        <end position="61"/>
    </location>
</feature>